<evidence type="ECO:0000256" key="1">
    <source>
        <dbReference type="SAM" id="SignalP"/>
    </source>
</evidence>
<gene>
    <name evidence="2" type="ORF">ABXS70_01190</name>
</gene>
<dbReference type="EMBL" id="CP159992">
    <property type="protein sequence ID" value="XCP95394.1"/>
    <property type="molecule type" value="Genomic_DNA"/>
</dbReference>
<dbReference type="AlphaFoldDB" id="A0AAU8NFW6"/>
<organism evidence="2">
    <name type="scientific">Paenibacillus sp. AN1007</name>
    <dbReference type="NCBI Taxonomy" id="3151385"/>
    <lineage>
        <taxon>Bacteria</taxon>
        <taxon>Bacillati</taxon>
        <taxon>Bacillota</taxon>
        <taxon>Bacilli</taxon>
        <taxon>Bacillales</taxon>
        <taxon>Paenibacillaceae</taxon>
        <taxon>Paenibacillus</taxon>
    </lineage>
</organism>
<sequence length="170" mass="18840">MAILKKIMCLSMLCMVLLVLSACSEKTESSLVTGDEEPSLPAVEVSLQEAEARVPFKIKQPVVPFEITEQYTRILETNGTYEAVEMTYANKDEDANLILLITNSKADTPPKGKIGRKLTNGSQTWDQGNGEISAIYWRDEGLTYALVSGKNNNLEPLYDYTTLLEIANTI</sequence>
<keyword evidence="1" id="KW-0732">Signal</keyword>
<evidence type="ECO:0008006" key="3">
    <source>
        <dbReference type="Google" id="ProtNLM"/>
    </source>
</evidence>
<accession>A0AAU8NFW6</accession>
<feature type="signal peptide" evidence="1">
    <location>
        <begin position="1"/>
        <end position="21"/>
    </location>
</feature>
<feature type="chain" id="PRO_5043549338" description="DUF4367 domain-containing protein" evidence="1">
    <location>
        <begin position="22"/>
        <end position="170"/>
    </location>
</feature>
<protein>
    <recommendedName>
        <fullName evidence="3">DUF4367 domain-containing protein</fullName>
    </recommendedName>
</protein>
<name>A0AAU8NFW6_9BACL</name>
<dbReference type="PROSITE" id="PS51257">
    <property type="entry name" value="PROKAR_LIPOPROTEIN"/>
    <property type="match status" value="1"/>
</dbReference>
<dbReference type="RefSeq" id="WP_342552833.1">
    <property type="nucleotide sequence ID" value="NZ_CP159992.1"/>
</dbReference>
<evidence type="ECO:0000313" key="2">
    <source>
        <dbReference type="EMBL" id="XCP95394.1"/>
    </source>
</evidence>
<proteinExistence type="predicted"/>
<reference evidence="2" key="1">
    <citation type="submission" date="2024-05" db="EMBL/GenBank/DDBJ databases">
        <title>Draft genome assemblies of 36 bacteria isolated from hibernating arctic ground squirrels.</title>
        <authorList>
            <person name="McKee H."/>
            <person name="Mullen L."/>
            <person name="Drown D.M."/>
            <person name="Duddleston K.N."/>
        </authorList>
    </citation>
    <scope>NUCLEOTIDE SEQUENCE</scope>
    <source>
        <strain evidence="2">AN1007</strain>
    </source>
</reference>